<dbReference type="EMBL" id="JAEHOE010000074">
    <property type="protein sequence ID" value="KAG2489343.1"/>
    <property type="molecule type" value="Genomic_DNA"/>
</dbReference>
<evidence type="ECO:0000256" key="1">
    <source>
        <dbReference type="PROSITE-ProRule" id="PRU00076"/>
    </source>
</evidence>
<dbReference type="Proteomes" id="UP000612055">
    <property type="component" value="Unassembled WGS sequence"/>
</dbReference>
<proteinExistence type="predicted"/>
<comment type="caution">
    <text evidence="1">Lacks conserved residue(s) required for the propagation of feature annotation.</text>
</comment>
<dbReference type="InterPro" id="IPR000408">
    <property type="entry name" value="Reg_chr_condens"/>
</dbReference>
<dbReference type="InterPro" id="IPR009091">
    <property type="entry name" value="RCC1/BLIP-II"/>
</dbReference>
<gene>
    <name evidence="4" type="ORF">HYH03_012173</name>
</gene>
<dbReference type="PANTHER" id="PTHR45982:SF1">
    <property type="entry name" value="REGULATOR OF CHROMOSOME CONDENSATION"/>
    <property type="match status" value="1"/>
</dbReference>
<name>A0A836BVS2_9CHLO</name>
<dbReference type="GO" id="GO:0005085">
    <property type="term" value="F:guanyl-nucleotide exchange factor activity"/>
    <property type="evidence" value="ECO:0007669"/>
    <property type="project" value="TreeGrafter"/>
</dbReference>
<evidence type="ECO:0000256" key="2">
    <source>
        <dbReference type="PROSITE-ProRule" id="PRU00235"/>
    </source>
</evidence>
<evidence type="ECO:0000313" key="4">
    <source>
        <dbReference type="EMBL" id="KAG2489343.1"/>
    </source>
</evidence>
<evidence type="ECO:0000313" key="5">
    <source>
        <dbReference type="Proteomes" id="UP000612055"/>
    </source>
</evidence>
<dbReference type="Pfam" id="PF00415">
    <property type="entry name" value="RCC1"/>
    <property type="match status" value="1"/>
</dbReference>
<keyword evidence="1" id="KW-0245">EGF-like domain</keyword>
<dbReference type="Gene3D" id="2.130.10.30">
    <property type="entry name" value="Regulator of chromosome condensation 1/beta-lactamase-inhibitor protein II"/>
    <property type="match status" value="2"/>
</dbReference>
<feature type="repeat" description="RCC1" evidence="2">
    <location>
        <begin position="316"/>
        <end position="371"/>
    </location>
</feature>
<reference evidence="4" key="1">
    <citation type="journal article" date="2020" name="bioRxiv">
        <title>Comparative genomics of Chlamydomonas.</title>
        <authorList>
            <person name="Craig R.J."/>
            <person name="Hasan A.R."/>
            <person name="Ness R.W."/>
            <person name="Keightley P.D."/>
        </authorList>
    </citation>
    <scope>NUCLEOTIDE SEQUENCE</scope>
    <source>
        <strain evidence="4">CCAP 11/70</strain>
    </source>
</reference>
<dbReference type="OrthoDB" id="538768at2759"/>
<dbReference type="SMART" id="SM00181">
    <property type="entry name" value="EGF"/>
    <property type="match status" value="12"/>
</dbReference>
<dbReference type="InterPro" id="IPR000742">
    <property type="entry name" value="EGF"/>
</dbReference>
<dbReference type="PROSITE" id="PS50012">
    <property type="entry name" value="RCC1_3"/>
    <property type="match status" value="2"/>
</dbReference>
<sequence>MVNGTCVWNPCLPTRAGTAGPCALKPNTQCQPTADYSSTTCPCTPFARLTAGICLLNPCSSGAALKCPALNTVCAATADYLSYSCPCAPGYAMNALGACVADPCLAVPVCGANSECKLNADFQTKTCPCVAGYVWHDATEACVADPCEPSTEFVVCEGNTHALCKRVSTATGFMADCTRCQDGFMMLPNGTCVFNPCINGCPKDPAAWCRPTPSYKATNCSLCSIGYTKDAGGRCQEAPPTSQLAAHLGSHTCVRQNLGVKCFGAGANGALGRGDALDIGGSGRALKYISLGPEVTEVVSVHTGDSVTCAVVLPGHAVKCWGLNADGQLGTGAVSAPVLSPKTQPAVDLGQHDNITDLAIGSDHSVVAGRKFTCARIANATLGDQVKCWGHGYTSPAAPFINLGTGVTVSSITAGDAHVCAIVMPGSKVKCWGQNANGQLGYGDTVARTPTANNMGDALPFVSLGSDVVEVLKVAAGGRHTCALLQTSTGEQVKCWGANDLGQLGAGDNMQRGSQAGQMGDTLLAWWCGQVLGWRKANGAGNAFDDLGDDPLEMSAALAPLDFGWDPCFPNACPADPNAVCKPNSDYSAPLCSTCKPGWALSGGACSVCAPGYVRQADGSCQGCPSKPGYLVNVDTDSVGPDLLDSGVFDPALACTRSPHCLGFNLGLDGNFTRGVLKRDVNTTVPRPGTCLYARIEPVEYDCLPVDGFTATAGLDYVAPEGGPPALVQSPAEACLADAKCGGYSTGFDGDWGWGYLKPNMNGTVAPSLEGPYQFYHGVCLYTRLHPTPCPYITGFTATPDRDAPGNDLSEYGQLTDTPVADCSARASCTGFVTGIGSDGDLAVGAIKSDVHVYSVFSRGACLYSRDPLDACSTDPCGIVTGAASKCAAVGGNWTCTCRAGYKSVASAASGPSCVELCTAFEGFTVQANADHAGDDFATHGTSVAAAAACLAMPSCAGFSASGTKSTTKRDVSPSAPAAGACLYTRDEPPSCPDVTGYSVQYNAAHTGDDYTHQAVSTLFEAAAACGAQPLCVGIGSDGSAFAFKWSLNGSVPRTGACLYTRDAVPACPTLAGYLAPLVHQDHAGHNITNMPKATYLEAAAACSADPACSGFNSLGSPKSVIRPLDAAGSANGVCLYPKDPCYADPCGAKTGKATACAAAAETSYTCTCAATYWNSATTGGSCESPCVPNPCGAPATCSSNSLANWTCGGCPTGQEYDYSLKACRNTDPCTPNPCASSQVCVPGADAKTYQCQCPAAQALLNGTCVTDPCYSDPCGKSTGSATACTLQNATAWTCACAASFFNTPLPVGGGTCTSPCSPNPCGSTATCVAANATAMTCGCSNSSLTYAPVKKACVDPCGPGLFYDNTTKTCTNPCAGSSNTCGVKSCSNATTPECVVTFDDVPHHINLQALPSYGTLKWTCSPEYWEVLAFAFAWSASAPNSAYNAYGLLNSFYRPDGSTFDLLSFYSGGWGPTTGVYKCYRNGSWVATESFPLQSQFMRRYTPSTLRGCDRVDWVGSSDTISLDSIAIRNVSGACTTLNPCGKGACVPIAGGKDYQCQCPAGQAFLGGTCIADPCLPNPCAGPSNCVALNANSTACVCTNSSLAYDYVTKTCTDLCSFGSYYDDSAKTCKTPCAGAENTCGGNDLCQASSPSALSCLPLRNCSTPGTSAECVLTFDEYPEWTDLYPKLPYGTLYWNNSANYIPIGGGVYATVSRPCYIWPHNGNVETFGRRDGSAFDLLSFYAKSNIASNTVVLQCYRGGVSVANETLNLTMTFQRFSPTRLTRCDRIDFMGKWLNADYAPMLDNLVVRNTTSPCTFGAYNPCSGGSPKCCATAGNLYQCVAAGSACGVV</sequence>
<dbReference type="GO" id="GO:0005737">
    <property type="term" value="C:cytoplasm"/>
    <property type="evidence" value="ECO:0007669"/>
    <property type="project" value="TreeGrafter"/>
</dbReference>
<evidence type="ECO:0000259" key="3">
    <source>
        <dbReference type="PROSITE" id="PS50026"/>
    </source>
</evidence>
<dbReference type="InterPro" id="IPR000998">
    <property type="entry name" value="MAM_dom"/>
</dbReference>
<dbReference type="GO" id="GO:0016020">
    <property type="term" value="C:membrane"/>
    <property type="evidence" value="ECO:0007669"/>
    <property type="project" value="InterPro"/>
</dbReference>
<keyword evidence="5" id="KW-1185">Reference proteome</keyword>
<keyword evidence="1" id="KW-1015">Disulfide bond</keyword>
<dbReference type="PANTHER" id="PTHR45982">
    <property type="entry name" value="REGULATOR OF CHROMOSOME CONDENSATION"/>
    <property type="match status" value="1"/>
</dbReference>
<feature type="repeat" description="RCC1" evidence="2">
    <location>
        <begin position="427"/>
        <end position="487"/>
    </location>
</feature>
<organism evidence="4 5">
    <name type="scientific">Edaphochlamys debaryana</name>
    <dbReference type="NCBI Taxonomy" id="47281"/>
    <lineage>
        <taxon>Eukaryota</taxon>
        <taxon>Viridiplantae</taxon>
        <taxon>Chlorophyta</taxon>
        <taxon>core chlorophytes</taxon>
        <taxon>Chlorophyceae</taxon>
        <taxon>CS clade</taxon>
        <taxon>Chlamydomonadales</taxon>
        <taxon>Chlamydomonadales incertae sedis</taxon>
        <taxon>Edaphochlamys</taxon>
    </lineage>
</organism>
<feature type="domain" description="EGF-like" evidence="3">
    <location>
        <begin position="1226"/>
        <end position="1264"/>
    </location>
</feature>
<comment type="caution">
    <text evidence="4">The sequence shown here is derived from an EMBL/GenBank/DDBJ whole genome shotgun (WGS) entry which is preliminary data.</text>
</comment>
<accession>A0A836BVS2</accession>
<protein>
    <recommendedName>
        <fullName evidence="3">EGF-like domain-containing protein</fullName>
    </recommendedName>
</protein>
<dbReference type="InterPro" id="IPR051553">
    <property type="entry name" value="Ran_GTPase-activating"/>
</dbReference>
<feature type="disulfide bond" evidence="1">
    <location>
        <begin position="1235"/>
        <end position="1252"/>
    </location>
</feature>
<dbReference type="SUPFAM" id="SSF50985">
    <property type="entry name" value="RCC1/BLIP-II"/>
    <property type="match status" value="1"/>
</dbReference>
<dbReference type="PROSITE" id="PS50026">
    <property type="entry name" value="EGF_3"/>
    <property type="match status" value="1"/>
</dbReference>
<dbReference type="PROSITE" id="PS00740">
    <property type="entry name" value="MAM_1"/>
    <property type="match status" value="1"/>
</dbReference>